<comment type="similarity">
    <text evidence="1 4">Belongs to the CAP family.</text>
</comment>
<dbReference type="Gene3D" id="1.25.40.330">
    <property type="entry name" value="Adenylate cyclase-associated CAP, N-terminal domain"/>
    <property type="match status" value="1"/>
</dbReference>
<dbReference type="OrthoDB" id="77251at2759"/>
<dbReference type="EMBL" id="KZ989339">
    <property type="protein sequence ID" value="RKP26766.1"/>
    <property type="molecule type" value="Genomic_DNA"/>
</dbReference>
<dbReference type="InterPro" id="IPR001837">
    <property type="entry name" value="Adenylate_cyclase-assoc_CAP"/>
</dbReference>
<dbReference type="PROSITE" id="PS51329">
    <property type="entry name" value="C_CAP_COFACTOR_C"/>
    <property type="match status" value="1"/>
</dbReference>
<feature type="compositionally biased region" description="Low complexity" evidence="5">
    <location>
        <begin position="337"/>
        <end position="355"/>
    </location>
</feature>
<dbReference type="SUPFAM" id="SSF101278">
    <property type="entry name" value="N-terminal domain of adenylylcyclase associated protein, CAP"/>
    <property type="match status" value="1"/>
</dbReference>
<evidence type="ECO:0000259" key="6">
    <source>
        <dbReference type="PROSITE" id="PS51329"/>
    </source>
</evidence>
<dbReference type="InterPro" id="IPR006599">
    <property type="entry name" value="CARP_motif"/>
</dbReference>
<evidence type="ECO:0000256" key="5">
    <source>
        <dbReference type="SAM" id="MobiDB-lite"/>
    </source>
</evidence>
<dbReference type="GO" id="GO:0008179">
    <property type="term" value="F:adenylate cyclase binding"/>
    <property type="evidence" value="ECO:0007669"/>
    <property type="project" value="TreeGrafter"/>
</dbReference>
<dbReference type="Proteomes" id="UP000278143">
    <property type="component" value="Unassembled WGS sequence"/>
</dbReference>
<dbReference type="PANTHER" id="PTHR10652:SF0">
    <property type="entry name" value="ADENYLYL CYCLASE-ASSOCIATED PROTEIN"/>
    <property type="match status" value="1"/>
</dbReference>
<dbReference type="Pfam" id="PF21938">
    <property type="entry name" value="CAP_N"/>
    <property type="match status" value="1"/>
</dbReference>
<evidence type="ECO:0000313" key="8">
    <source>
        <dbReference type="Proteomes" id="UP000278143"/>
    </source>
</evidence>
<proteinExistence type="inferred from homology"/>
<protein>
    <recommendedName>
        <fullName evidence="3 4">Adenylyl cyclase-associated protein</fullName>
    </recommendedName>
</protein>
<dbReference type="GO" id="GO:0019933">
    <property type="term" value="P:cAMP-mediated signaling"/>
    <property type="evidence" value="ECO:0007669"/>
    <property type="project" value="TreeGrafter"/>
</dbReference>
<evidence type="ECO:0000256" key="2">
    <source>
        <dbReference type="ARBA" id="ARBA00054756"/>
    </source>
</evidence>
<accession>A0A4P9Z2W8</accession>
<evidence type="ECO:0000256" key="4">
    <source>
        <dbReference type="RuleBase" id="RU000647"/>
    </source>
</evidence>
<dbReference type="GO" id="GO:0005737">
    <property type="term" value="C:cytoplasm"/>
    <property type="evidence" value="ECO:0007669"/>
    <property type="project" value="TreeGrafter"/>
</dbReference>
<dbReference type="Pfam" id="PF08603">
    <property type="entry name" value="CAP_C"/>
    <property type="match status" value="1"/>
</dbReference>
<dbReference type="InterPro" id="IPR036222">
    <property type="entry name" value="CAP_N_sf"/>
</dbReference>
<sequence length="515" mass="55636">MLQQSCVYVVYPHLLSTFASITTAEQPTLASLLTRLELATERLEDLSLSGNLAGGGAAGRAVGRAIRKNVDAIQATVPASVESYDEIINGSLKRYLEHSEVIGDLVKEQSLAVQRLFQIQRQFILVAAQSKKPDFESATFSELIGPTQQAMNTICAYRNDNRGSPLFNHLSTVSEGISALGWITVEPAPAPYVGEMKDSAHFYANRVLKDYKDTDVKHVEWANAFMSILEELQSYVKSYHTTGLVWNPNGKDVQEVAASLSTSPSNSGKRPRPPVPPRHDRAQSAAGEAASSAGQDASAPSRAALFSALNAGEGITAGLRKVNKSEMTHKNPELRGTSVVPAASTSAKPATTSTTQPKRPPRTVLEGKKWIVENYNGEQVLLDKIERDHAVYIFQCTNATITVKGKAAAVTIDHCRKSGIVVDSVMSNLEVIAGQSVQLQVSGHVETIVVDNTDSAQIYISPESMGVQLLTSKSTSVNVLFAEKSSDDYTEKAIPEQFLSKIVNGKVVTEPVVRI</sequence>
<dbReference type="InterPro" id="IPR013912">
    <property type="entry name" value="Adenylate_cyclase-assoc_CAP_C"/>
</dbReference>
<reference evidence="8" key="1">
    <citation type="journal article" date="2018" name="Nat. Microbiol.">
        <title>Leveraging single-cell genomics to expand the fungal tree of life.</title>
        <authorList>
            <person name="Ahrendt S.R."/>
            <person name="Quandt C.A."/>
            <person name="Ciobanu D."/>
            <person name="Clum A."/>
            <person name="Salamov A."/>
            <person name="Andreopoulos B."/>
            <person name="Cheng J.F."/>
            <person name="Woyke T."/>
            <person name="Pelin A."/>
            <person name="Henrissat B."/>
            <person name="Reynolds N.K."/>
            <person name="Benny G.L."/>
            <person name="Smith M.E."/>
            <person name="James T.Y."/>
            <person name="Grigoriev I.V."/>
        </authorList>
    </citation>
    <scope>NUCLEOTIDE SEQUENCE [LARGE SCALE GENOMIC DNA]</scope>
    <source>
        <strain evidence="8">Benny S71-1</strain>
    </source>
</reference>
<feature type="region of interest" description="Disordered" evidence="5">
    <location>
        <begin position="257"/>
        <end position="298"/>
    </location>
</feature>
<feature type="domain" description="C-CAP/cofactor C-like" evidence="6">
    <location>
        <begin position="357"/>
        <end position="496"/>
    </location>
</feature>
<feature type="region of interest" description="Disordered" evidence="5">
    <location>
        <begin position="326"/>
        <end position="361"/>
    </location>
</feature>
<dbReference type="Pfam" id="PF01213">
    <property type="entry name" value="CAP_N-CM"/>
    <property type="match status" value="1"/>
</dbReference>
<dbReference type="InterPro" id="IPR036223">
    <property type="entry name" value="CAP_C_sf"/>
</dbReference>
<evidence type="ECO:0000256" key="1">
    <source>
        <dbReference type="ARBA" id="ARBA00007659"/>
    </source>
</evidence>
<dbReference type="InterPro" id="IPR053950">
    <property type="entry name" value="CAP_N"/>
</dbReference>
<keyword evidence="8" id="KW-1185">Reference proteome</keyword>
<dbReference type="SUPFAM" id="SSF69340">
    <property type="entry name" value="C-terminal domain of adenylylcyclase associated protein"/>
    <property type="match status" value="1"/>
</dbReference>
<dbReference type="FunFam" id="1.25.40.330:FF:000001">
    <property type="entry name" value="Adenylyl cyclase-associated protein"/>
    <property type="match status" value="1"/>
</dbReference>
<dbReference type="InterPro" id="IPR017901">
    <property type="entry name" value="C-CAP_CF_C-like"/>
</dbReference>
<dbReference type="SMART" id="SM00673">
    <property type="entry name" value="CARP"/>
    <property type="match status" value="2"/>
</dbReference>
<dbReference type="PANTHER" id="PTHR10652">
    <property type="entry name" value="ADENYLYL CYCLASE-ASSOCIATED PROTEIN"/>
    <property type="match status" value="1"/>
</dbReference>
<dbReference type="GO" id="GO:0007015">
    <property type="term" value="P:actin filament organization"/>
    <property type="evidence" value="ECO:0007669"/>
    <property type="project" value="TreeGrafter"/>
</dbReference>
<dbReference type="Gene3D" id="2.160.20.70">
    <property type="match status" value="1"/>
</dbReference>
<gene>
    <name evidence="7" type="ORF">SYNPS1DRAFT_21534</name>
</gene>
<dbReference type="InterPro" id="IPR016098">
    <property type="entry name" value="CAP/MinC_C"/>
</dbReference>
<feature type="compositionally biased region" description="Low complexity" evidence="5">
    <location>
        <begin position="283"/>
        <end position="298"/>
    </location>
</feature>
<dbReference type="PROSITE" id="PS01088">
    <property type="entry name" value="CAP_1"/>
    <property type="match status" value="1"/>
</dbReference>
<evidence type="ECO:0000256" key="3">
    <source>
        <dbReference type="ARBA" id="ARBA00072052"/>
    </source>
</evidence>
<dbReference type="AlphaFoldDB" id="A0A4P9Z2W8"/>
<name>A0A4P9Z2W8_9FUNG</name>
<comment type="function">
    <text evidence="2">The N-terminal domain binds to adenylyl cyclase, thereby enabling adenylyl cyclase to be activated by upstream regulatory signals, such as Ras. The C-terminal domain is required for normal cellular morphology and growth control.</text>
</comment>
<organism evidence="7 8">
    <name type="scientific">Syncephalis pseudoplumigaleata</name>
    <dbReference type="NCBI Taxonomy" id="1712513"/>
    <lineage>
        <taxon>Eukaryota</taxon>
        <taxon>Fungi</taxon>
        <taxon>Fungi incertae sedis</taxon>
        <taxon>Zoopagomycota</taxon>
        <taxon>Zoopagomycotina</taxon>
        <taxon>Zoopagomycetes</taxon>
        <taxon>Zoopagales</taxon>
        <taxon>Piptocephalidaceae</taxon>
        <taxon>Syncephalis</taxon>
    </lineage>
</organism>
<dbReference type="InterPro" id="IPR013992">
    <property type="entry name" value="Adenylate_cyclase-assoc_CAP_N"/>
</dbReference>
<evidence type="ECO:0000313" key="7">
    <source>
        <dbReference type="EMBL" id="RKP26766.1"/>
    </source>
</evidence>
<feature type="compositionally biased region" description="Polar residues" evidence="5">
    <location>
        <begin position="259"/>
        <end position="268"/>
    </location>
</feature>
<dbReference type="GO" id="GO:0003779">
    <property type="term" value="F:actin binding"/>
    <property type="evidence" value="ECO:0007669"/>
    <property type="project" value="InterPro"/>
</dbReference>
<dbReference type="InterPro" id="IPR018106">
    <property type="entry name" value="CAP_CS_N"/>
</dbReference>